<dbReference type="RefSeq" id="WP_277191766.1">
    <property type="nucleotide sequence ID" value="NZ_JAROAV010000024.1"/>
</dbReference>
<reference evidence="1 2" key="1">
    <citation type="submission" date="2023-03" db="EMBL/GenBank/DDBJ databases">
        <title>YIM 133296 draft genome.</title>
        <authorList>
            <person name="Xiong L."/>
        </authorList>
    </citation>
    <scope>NUCLEOTIDE SEQUENCE [LARGE SCALE GENOMIC DNA]</scope>
    <source>
        <strain evidence="1 2">YIM 133296</strain>
    </source>
</reference>
<dbReference type="Proteomes" id="UP001528912">
    <property type="component" value="Unassembled WGS sequence"/>
</dbReference>
<protein>
    <recommendedName>
        <fullName evidence="3">HEAT repeat domain-containing protein</fullName>
    </recommendedName>
</protein>
<dbReference type="EMBL" id="JAROAV010000024">
    <property type="protein sequence ID" value="MDF8264144.1"/>
    <property type="molecule type" value="Genomic_DNA"/>
</dbReference>
<comment type="caution">
    <text evidence="1">The sequence shown here is derived from an EMBL/GenBank/DDBJ whole genome shotgun (WGS) entry which is preliminary data.</text>
</comment>
<sequence length="510" mass="54730">MTRGPGRPAQILGDASDLDAPAVDLRTRVAWLARVSRCASADPAVSKQVAFAQRMREAGVGASSTKVSLWENAHQPMTLAVLAGYEQVLGLPSGQLQSTCEGLGRSIFSSGRSPLQRARALGGGQQLLDTVYDAVSHQATTGGDWFGLTSYWDHVPGAMVPVAIVRQLTATLLGEMVRACGVAYVTRYQALCHLADHPIYAQVLVDTVLDFVAVPGVEPVIDAISLLGEGLAEQTAPELLTLGADPVGRVRAGATAALANQIRMGSFPHTLRPRLRQLIGALCAGSVDDARLARRLIVRLPESEREEGLAVLRRRTTPPSQAPSPRRTLPTLVQVDTSRYERAAQEATGLPRDPVLRRLLHEVHVHDRIELRHHACLLLMASPYRTAVADVALTALREQPRTPAWAGAAILLSYLATEEHAADLLALTGHERDDVRQAALTALTHACGVPPEVDLLAASTLGGVPDAAVRYAAGMAAHPALGEWARAETIPTDIRERCRWWQRHGAAVRA</sequence>
<evidence type="ECO:0000313" key="2">
    <source>
        <dbReference type="Proteomes" id="UP001528912"/>
    </source>
</evidence>
<accession>A0ABT6C7U6</accession>
<dbReference type="InterPro" id="IPR016024">
    <property type="entry name" value="ARM-type_fold"/>
</dbReference>
<dbReference type="SUPFAM" id="SSF48371">
    <property type="entry name" value="ARM repeat"/>
    <property type="match status" value="1"/>
</dbReference>
<evidence type="ECO:0000313" key="1">
    <source>
        <dbReference type="EMBL" id="MDF8264144.1"/>
    </source>
</evidence>
<keyword evidence="2" id="KW-1185">Reference proteome</keyword>
<gene>
    <name evidence="1" type="ORF">P4R38_07825</name>
</gene>
<name>A0ABT6C7U6_9MICO</name>
<proteinExistence type="predicted"/>
<organism evidence="1 2">
    <name type="scientific">Luteipulveratus flavus</name>
    <dbReference type="NCBI Taxonomy" id="3031728"/>
    <lineage>
        <taxon>Bacteria</taxon>
        <taxon>Bacillati</taxon>
        <taxon>Actinomycetota</taxon>
        <taxon>Actinomycetes</taxon>
        <taxon>Micrococcales</taxon>
        <taxon>Dermacoccaceae</taxon>
        <taxon>Luteipulveratus</taxon>
    </lineage>
</organism>
<evidence type="ECO:0008006" key="3">
    <source>
        <dbReference type="Google" id="ProtNLM"/>
    </source>
</evidence>